<dbReference type="PANTHER" id="PTHR43649:SF12">
    <property type="entry name" value="DIACETYLCHITOBIOSE BINDING PROTEIN DASA"/>
    <property type="match status" value="1"/>
</dbReference>
<evidence type="ECO:0000313" key="1">
    <source>
        <dbReference type="EMBL" id="TNJ66142.1"/>
    </source>
</evidence>
<proteinExistence type="predicted"/>
<dbReference type="InterPro" id="IPR006059">
    <property type="entry name" value="SBP"/>
</dbReference>
<sequence length="447" mass="50244">MQINQRTGRKRGTMNIVKPGTRFWMLKPLLLLLLVALLATACGKAGNQSRQNDAEEPPKPVTLTIMATLDPAILEKLELEKHLKAKYPHISLKFIQIKAPDLTFETALASGEKPDLVCCSIASVGQFIDLGLLSDMTPLIKKHQFDLTRLRPGMEATVRSYSQTGEFTTMPFYMSNNVVYYNKGIFDLFGLSYPKDGMTWSDVSELNKKLTRFHNGIQYYGFQFNQQNMTYKNQMALAFVDRKTNKAIVNTDQWAKWMRTMGEFSFVEGNKPGNGQNLFLKDQTLAMYTGPSLLTLLPDAMKNGLQWGIVSLPDFDGMKGAGTQMNAPYFAIPPTSEHKDEAFQFLSVLLSEEVQTNLAAIGSIPVIQSEKAEKALGSAYPELRDNNLQAFFKDTIAKPQPYTRYDSTAANLLFKQLEEYQKGHKDVNTALRDAEEIINTEIAKLVK</sequence>
<organism evidence="1 2">
    <name type="scientific">Paenibacillus hemerocallicola</name>
    <dbReference type="NCBI Taxonomy" id="1172614"/>
    <lineage>
        <taxon>Bacteria</taxon>
        <taxon>Bacillati</taxon>
        <taxon>Bacillota</taxon>
        <taxon>Bacilli</taxon>
        <taxon>Bacillales</taxon>
        <taxon>Paenibacillaceae</taxon>
        <taxon>Paenibacillus</taxon>
    </lineage>
</organism>
<dbReference type="AlphaFoldDB" id="A0A5C4TB67"/>
<dbReference type="PANTHER" id="PTHR43649">
    <property type="entry name" value="ARABINOSE-BINDING PROTEIN-RELATED"/>
    <property type="match status" value="1"/>
</dbReference>
<dbReference type="EMBL" id="VDCQ01000013">
    <property type="protein sequence ID" value="TNJ66142.1"/>
    <property type="molecule type" value="Genomic_DNA"/>
</dbReference>
<dbReference type="Pfam" id="PF01547">
    <property type="entry name" value="SBP_bac_1"/>
    <property type="match status" value="1"/>
</dbReference>
<reference evidence="1 2" key="1">
    <citation type="submission" date="2019-05" db="EMBL/GenBank/DDBJ databases">
        <title>We sequenced the genome of Paenibacillus hemerocallicola KCTC 33185 for further insight into its adaptation and study the phylogeny of Paenibacillus.</title>
        <authorList>
            <person name="Narsing Rao M.P."/>
        </authorList>
    </citation>
    <scope>NUCLEOTIDE SEQUENCE [LARGE SCALE GENOMIC DNA]</scope>
    <source>
        <strain evidence="1 2">KCTC 33185</strain>
    </source>
</reference>
<dbReference type="InterPro" id="IPR050490">
    <property type="entry name" value="Bact_solute-bd_prot1"/>
</dbReference>
<gene>
    <name evidence="1" type="ORF">FE784_12050</name>
</gene>
<dbReference type="Gene3D" id="3.40.190.10">
    <property type="entry name" value="Periplasmic binding protein-like II"/>
    <property type="match status" value="1"/>
</dbReference>
<dbReference type="Proteomes" id="UP000307943">
    <property type="component" value="Unassembled WGS sequence"/>
</dbReference>
<protein>
    <submittedName>
        <fullName evidence="1">Extracellular solute-binding protein</fullName>
    </submittedName>
</protein>
<dbReference type="OrthoDB" id="9768630at2"/>
<dbReference type="SUPFAM" id="SSF53850">
    <property type="entry name" value="Periplasmic binding protein-like II"/>
    <property type="match status" value="1"/>
</dbReference>
<keyword evidence="2" id="KW-1185">Reference proteome</keyword>
<name>A0A5C4TB67_9BACL</name>
<evidence type="ECO:0000313" key="2">
    <source>
        <dbReference type="Proteomes" id="UP000307943"/>
    </source>
</evidence>
<comment type="caution">
    <text evidence="1">The sequence shown here is derived from an EMBL/GenBank/DDBJ whole genome shotgun (WGS) entry which is preliminary data.</text>
</comment>
<accession>A0A5C4TB67</accession>